<dbReference type="Pfam" id="PF18939">
    <property type="entry name" value="DUF5686"/>
    <property type="match status" value="1"/>
</dbReference>
<dbReference type="Proteomes" id="UP001596997">
    <property type="component" value="Unassembled WGS sequence"/>
</dbReference>
<dbReference type="InterPro" id="IPR008969">
    <property type="entry name" value="CarboxyPept-like_regulatory"/>
</dbReference>
<dbReference type="Pfam" id="PF13715">
    <property type="entry name" value="CarbopepD_reg_2"/>
    <property type="match status" value="1"/>
</dbReference>
<dbReference type="RefSeq" id="WP_377712732.1">
    <property type="nucleotide sequence ID" value="NZ_JBHTJM010000002.1"/>
</dbReference>
<dbReference type="Gene3D" id="2.60.40.1120">
    <property type="entry name" value="Carboxypeptidase-like, regulatory domain"/>
    <property type="match status" value="1"/>
</dbReference>
<accession>A0ABW3HYV6</accession>
<comment type="caution">
    <text evidence="1">The sequence shown here is derived from an EMBL/GenBank/DDBJ whole genome shotgun (WGS) entry which is preliminary data.</text>
</comment>
<reference evidence="2" key="1">
    <citation type="journal article" date="2019" name="Int. J. Syst. Evol. Microbiol.">
        <title>The Global Catalogue of Microorganisms (GCM) 10K type strain sequencing project: providing services to taxonomists for standard genome sequencing and annotation.</title>
        <authorList>
            <consortium name="The Broad Institute Genomics Platform"/>
            <consortium name="The Broad Institute Genome Sequencing Center for Infectious Disease"/>
            <person name="Wu L."/>
            <person name="Ma J."/>
        </authorList>
    </citation>
    <scope>NUCLEOTIDE SEQUENCE [LARGE SCALE GENOMIC DNA]</scope>
    <source>
        <strain evidence="2">CCUG 62114</strain>
    </source>
</reference>
<dbReference type="EMBL" id="JBHTJM010000002">
    <property type="protein sequence ID" value="MFD0962751.1"/>
    <property type="molecule type" value="Genomic_DNA"/>
</dbReference>
<gene>
    <name evidence="1" type="ORF">ACFQ1O_01890</name>
</gene>
<sequence length="826" mass="95836">MKQLLLVFTFLCCFYSYGQIQGIITDIDNNSLAFVNIHAKNTLKGATSNEKGFYEVNINKKGTYTIVFQYLGYKTLKKEVQINSFPYVLNIQLKEEKVSLEEVELSVKENPANLIIKKAISKRIEHLNTIDKYECQFYSKSLYKIKNAPKKILGQEVGDLGGGLDSTRTGIVYLSETISKISHQSPDLFKEHILASKVSGNDSGFSFNTASSVNFNFYNNTINIIEEAVSPIADFAFNYYKYQLEGVIYSGEFTINKIKVIPKRPDDRSFDGYIYIVDDSWEIYGVDLNLTGIDVFFPALDTLNIKQNFKYHTDTNNWILISQVFDFKYQYFGIKGDGIFSAVYKDYNFKPELNQKDFTNEVLLFEKEASKKNEGFWNTSRPLQLTREEKNDYQLKDSIQIIRKSKSYLDSTDRIKNKFKFNNLLSGYTYNNSFKNNQFSISSPLQAIQFNTVQGWNTNLSLSYGKVNKEKNTWYKTKAFVNYGLSDKKLRLSGLIAFKFNNFSKPILKLSGGQKLSQFNESPPISSTINSLSTLFFEDNYAKFFDKKFVQLDFSNEFWNGIHLYSKIAYEDRSPVFNTTDYVLMNQEDDVYTANNPIFENNYNNSIIDNHSVLRLNLSSRIRFNQKYYTYPDGKFNEYSRKLPELYLGAESVLTASHKNYQYGLLKARVFQNVNFKNKGRFVYNLKGGIFLNAENISFVDYKHFNGNLTHIGSDDIYVNRFNIMPYYQFSTNQNYFEGHVEHNFQGYVLNRLPVFKKLNYFLVVGAHIAATHNNKPYTEYSVGLENLGWGKFRFFRLDYTWSNYSGNTDHGILFGLKFLDLLNLN</sequence>
<evidence type="ECO:0000313" key="1">
    <source>
        <dbReference type="EMBL" id="MFD0962751.1"/>
    </source>
</evidence>
<dbReference type="InterPro" id="IPR043741">
    <property type="entry name" value="DUF5686"/>
</dbReference>
<protein>
    <submittedName>
        <fullName evidence="1">DUF5686 and carboxypeptidase regulatory-like domain-containing protein</fullName>
    </submittedName>
</protein>
<dbReference type="SUPFAM" id="SSF49464">
    <property type="entry name" value="Carboxypeptidase regulatory domain-like"/>
    <property type="match status" value="1"/>
</dbReference>
<organism evidence="1 2">
    <name type="scientific">Pseudofulvibacter geojedonensis</name>
    <dbReference type="NCBI Taxonomy" id="1123758"/>
    <lineage>
        <taxon>Bacteria</taxon>
        <taxon>Pseudomonadati</taxon>
        <taxon>Bacteroidota</taxon>
        <taxon>Flavobacteriia</taxon>
        <taxon>Flavobacteriales</taxon>
        <taxon>Flavobacteriaceae</taxon>
        <taxon>Pseudofulvibacter</taxon>
    </lineage>
</organism>
<proteinExistence type="predicted"/>
<evidence type="ECO:0000313" key="2">
    <source>
        <dbReference type="Proteomes" id="UP001596997"/>
    </source>
</evidence>
<name>A0ABW3HYV6_9FLAO</name>
<keyword evidence="2" id="KW-1185">Reference proteome</keyword>